<keyword evidence="2" id="KW-1185">Reference proteome</keyword>
<reference evidence="1" key="1">
    <citation type="journal article" date="2014" name="Int. J. Syst. Evol. Microbiol.">
        <title>Complete genome sequence of Corynebacterium casei LMG S-19264T (=DSM 44701T), isolated from a smear-ripened cheese.</title>
        <authorList>
            <consortium name="US DOE Joint Genome Institute (JGI-PGF)"/>
            <person name="Walter F."/>
            <person name="Albersmeier A."/>
            <person name="Kalinowski J."/>
            <person name="Ruckert C."/>
        </authorList>
    </citation>
    <scope>NUCLEOTIDE SEQUENCE</scope>
    <source>
        <strain evidence="1">KCTC 23310</strain>
    </source>
</reference>
<dbReference type="Proteomes" id="UP000638981">
    <property type="component" value="Unassembled WGS sequence"/>
</dbReference>
<dbReference type="EMBL" id="BMYJ01000008">
    <property type="protein sequence ID" value="GHC60752.1"/>
    <property type="molecule type" value="Genomic_DNA"/>
</dbReference>
<protein>
    <submittedName>
        <fullName evidence="1">Uncharacterized protein</fullName>
    </submittedName>
</protein>
<reference evidence="1" key="2">
    <citation type="submission" date="2020-09" db="EMBL/GenBank/DDBJ databases">
        <authorList>
            <person name="Sun Q."/>
            <person name="Kim S."/>
        </authorList>
    </citation>
    <scope>NUCLEOTIDE SEQUENCE</scope>
    <source>
        <strain evidence="1">KCTC 23310</strain>
    </source>
</reference>
<dbReference type="RefSeq" id="WP_189412101.1">
    <property type="nucleotide sequence ID" value="NZ_BMYJ01000008.1"/>
</dbReference>
<gene>
    <name evidence="1" type="ORF">GCM10007315_25800</name>
</gene>
<evidence type="ECO:0000313" key="1">
    <source>
        <dbReference type="EMBL" id="GHC60752.1"/>
    </source>
</evidence>
<evidence type="ECO:0000313" key="2">
    <source>
        <dbReference type="Proteomes" id="UP000638981"/>
    </source>
</evidence>
<sequence length="278" mass="30917">MRIWLGLFLWLLAVGAGWAESSRFGEISTVPADPAGRMPNMLLLDGEPIPGLESFGPSGITVLRIIDWGMKGDAVLLQTWSGGAHCCYAYHFLLLNEQGATLSPEFGEHGRDLSHFEVSPDSIGFRMVRDYPADIEYQQVIYDGAVGRVTNVMENDEGVAVAGPGKDVTRWDGVWVEDLFDDPSERQRFRGIMTQKELTQFRTVVGTFGKYEIRNGLLVGSACWQSRCDVRFGLVAVEIETGDAFAIQYFDGDRTDFLPKDRGIPVVLQEMIAERLAQ</sequence>
<name>A0A918TSN4_9RHOB</name>
<proteinExistence type="predicted"/>
<accession>A0A918TSN4</accession>
<dbReference type="AlphaFoldDB" id="A0A918TSN4"/>
<comment type="caution">
    <text evidence="1">The sequence shown here is derived from an EMBL/GenBank/DDBJ whole genome shotgun (WGS) entry which is preliminary data.</text>
</comment>
<organism evidence="1 2">
    <name type="scientific">Neogemmobacter tilapiae</name>
    <dbReference type="NCBI Taxonomy" id="875041"/>
    <lineage>
        <taxon>Bacteria</taxon>
        <taxon>Pseudomonadati</taxon>
        <taxon>Pseudomonadota</taxon>
        <taxon>Alphaproteobacteria</taxon>
        <taxon>Rhodobacterales</taxon>
        <taxon>Paracoccaceae</taxon>
        <taxon>Neogemmobacter</taxon>
    </lineage>
</organism>